<dbReference type="AlphaFoldDB" id="A0A1A8G337"/>
<evidence type="ECO:0000313" key="2">
    <source>
        <dbReference type="EMBL" id="SBQ66090.1"/>
    </source>
</evidence>
<evidence type="ECO:0000256" key="1">
    <source>
        <dbReference type="SAM" id="MobiDB-lite"/>
    </source>
</evidence>
<accession>A0A1A8G337</accession>
<dbReference type="EMBL" id="HAEB01019563">
    <property type="protein sequence ID" value="SBQ66090.1"/>
    <property type="molecule type" value="Transcribed_RNA"/>
</dbReference>
<reference evidence="2" key="2">
    <citation type="submission" date="2016-06" db="EMBL/GenBank/DDBJ databases">
        <title>The genome of a short-lived fish provides insights into sex chromosome evolution and the genetic control of aging.</title>
        <authorList>
            <person name="Reichwald K."/>
            <person name="Felder M."/>
            <person name="Petzold A."/>
            <person name="Koch P."/>
            <person name="Groth M."/>
            <person name="Platzer M."/>
        </authorList>
    </citation>
    <scope>NUCLEOTIDE SEQUENCE</scope>
    <source>
        <tissue evidence="2">Brain</tissue>
    </source>
</reference>
<sequence length="239" mass="27637">AIYGHRTGVLTRMRVKEVRQAIGDDNTGYLINVLEHKTARKFGMAQIYLEPEEYSWFQTWLRLRDRAISMNNYFFTSLGRREARDMARYFIKAWKEMGLKGYPNIMDIRTAVSTYNFQKNNPEVRENLSKCMCHNVDVQERFYALHKNLSRAKELFVWLSLREGEQSKDEPAASTPPPTQTDASPGPASPTASSGSQEAEETTRRTSGNNLQQLAQTIKRKVGYSPFKRRTAFVRLKRL</sequence>
<organism evidence="2">
    <name type="scientific">Nothobranchius korthausae</name>
    <dbReference type="NCBI Taxonomy" id="1143690"/>
    <lineage>
        <taxon>Eukaryota</taxon>
        <taxon>Metazoa</taxon>
        <taxon>Chordata</taxon>
        <taxon>Craniata</taxon>
        <taxon>Vertebrata</taxon>
        <taxon>Euteleostomi</taxon>
        <taxon>Actinopterygii</taxon>
        <taxon>Neopterygii</taxon>
        <taxon>Teleostei</taxon>
        <taxon>Neoteleostei</taxon>
        <taxon>Acanthomorphata</taxon>
        <taxon>Ovalentaria</taxon>
        <taxon>Atherinomorphae</taxon>
        <taxon>Cyprinodontiformes</taxon>
        <taxon>Nothobranchiidae</taxon>
        <taxon>Nothobranchius</taxon>
    </lineage>
</organism>
<proteinExistence type="predicted"/>
<feature type="compositionally biased region" description="Low complexity" evidence="1">
    <location>
        <begin position="183"/>
        <end position="196"/>
    </location>
</feature>
<feature type="region of interest" description="Disordered" evidence="1">
    <location>
        <begin position="166"/>
        <end position="212"/>
    </location>
</feature>
<gene>
    <name evidence="2" type="primary">Sp-Slco4a</name>
</gene>
<feature type="non-terminal residue" evidence="2">
    <location>
        <position position="1"/>
    </location>
</feature>
<reference evidence="2" key="1">
    <citation type="submission" date="2016-05" db="EMBL/GenBank/DDBJ databases">
        <authorList>
            <person name="Lavstsen T."/>
            <person name="Jespersen J.S."/>
        </authorList>
    </citation>
    <scope>NUCLEOTIDE SEQUENCE</scope>
    <source>
        <tissue evidence="2">Brain</tissue>
    </source>
</reference>
<protein>
    <submittedName>
        <fullName evidence="2">Uncharacterized protein</fullName>
    </submittedName>
</protein>
<name>A0A1A8G337_9TELE</name>